<sequence>MTRLGRGTLYGWQGRCHDRNHLSVFFSSSDLEYAGHIFILWNPGSGYNSWDMITEREKNAKKDLWTCPTCGRKFQRRGQSHSCRLFQLQHHFDNKPDGKALYQKLRHTLKNTLGTYKVESLACCIHFVNTFAFAAVKVFKDKIRVEFTLNRKIRHNRITQIVSLSAHRYLYSVDVVTAADIDAELIAWIKEAWQERLDI</sequence>
<keyword evidence="3" id="KW-1185">Reference proteome</keyword>
<proteinExistence type="predicted"/>
<accession>A0ABS1L227</accession>
<dbReference type="Pfam" id="PF18899">
    <property type="entry name" value="DUF5655"/>
    <property type="match status" value="1"/>
</dbReference>
<protein>
    <recommendedName>
        <fullName evidence="1">DUF5655 domain-containing protein</fullName>
    </recommendedName>
</protein>
<evidence type="ECO:0000259" key="1">
    <source>
        <dbReference type="Pfam" id="PF18899"/>
    </source>
</evidence>
<dbReference type="Proteomes" id="UP000613030">
    <property type="component" value="Unassembled WGS sequence"/>
</dbReference>
<comment type="caution">
    <text evidence="2">The sequence shown here is derived from an EMBL/GenBank/DDBJ whole genome shotgun (WGS) entry which is preliminary data.</text>
</comment>
<organism evidence="2 3">
    <name type="scientific">Chryseolinea lacunae</name>
    <dbReference type="NCBI Taxonomy" id="2801331"/>
    <lineage>
        <taxon>Bacteria</taxon>
        <taxon>Pseudomonadati</taxon>
        <taxon>Bacteroidota</taxon>
        <taxon>Cytophagia</taxon>
        <taxon>Cytophagales</taxon>
        <taxon>Fulvivirgaceae</taxon>
        <taxon>Chryseolinea</taxon>
    </lineage>
</organism>
<dbReference type="InterPro" id="IPR043714">
    <property type="entry name" value="DUF5655"/>
</dbReference>
<reference evidence="2 3" key="1">
    <citation type="submission" date="2021-01" db="EMBL/GenBank/DDBJ databases">
        <title>Chryseolinea sp. Jin1 Genome sequencing and assembly.</title>
        <authorList>
            <person name="Kim I."/>
        </authorList>
    </citation>
    <scope>NUCLEOTIDE SEQUENCE [LARGE SCALE GENOMIC DNA]</scope>
    <source>
        <strain evidence="2 3">Jin1</strain>
    </source>
</reference>
<dbReference type="RefSeq" id="WP_202016366.1">
    <property type="nucleotide sequence ID" value="NZ_JAERRB010000019.1"/>
</dbReference>
<name>A0ABS1L227_9BACT</name>
<gene>
    <name evidence="2" type="ORF">JI741_31235</name>
</gene>
<evidence type="ECO:0000313" key="3">
    <source>
        <dbReference type="Proteomes" id="UP000613030"/>
    </source>
</evidence>
<evidence type="ECO:0000313" key="2">
    <source>
        <dbReference type="EMBL" id="MBL0745749.1"/>
    </source>
</evidence>
<dbReference type="EMBL" id="JAERRB010000019">
    <property type="protein sequence ID" value="MBL0745749.1"/>
    <property type="molecule type" value="Genomic_DNA"/>
</dbReference>
<feature type="domain" description="DUF5655" evidence="1">
    <location>
        <begin position="91"/>
        <end position="194"/>
    </location>
</feature>